<keyword evidence="10 14" id="KW-0143">Chaperone</keyword>
<dbReference type="InterPro" id="IPR036869">
    <property type="entry name" value="J_dom_sf"/>
</dbReference>
<dbReference type="AlphaFoldDB" id="A0A3Q8F3T9"/>
<feature type="binding site" evidence="14">
    <location>
        <position position="195"/>
    </location>
    <ligand>
        <name>Zn(2+)</name>
        <dbReference type="ChEBI" id="CHEBI:29105"/>
        <label>1</label>
    </ligand>
</feature>
<dbReference type="Gene3D" id="1.10.287.110">
    <property type="entry name" value="DnaJ domain"/>
    <property type="match status" value="1"/>
</dbReference>
<evidence type="ECO:0000256" key="3">
    <source>
        <dbReference type="ARBA" id="ARBA00022490"/>
    </source>
</evidence>
<comment type="similarity">
    <text evidence="12 14">Belongs to the DnaJ family.</text>
</comment>
<dbReference type="PROSITE" id="PS50076">
    <property type="entry name" value="DNAJ_2"/>
    <property type="match status" value="1"/>
</dbReference>
<sequence>MSKRDLYEILGISNNASNDDIKKAYRKLAMKYHPDRNPNNKEAEDKFKEIQSAYEILGDPEKRASYDRFGSAGIDPNNMNNGMGGFAEAFGDIFGDIFGSSSRRSSNSSFKGSDLKYSLDITLEQAAKGFSTEIRVPGWEKCDSCNGTGSRKGVAPITCRTCNGMGSLRLQQGFFSVQQTCHKCHGSGKEIPDPCYVCNGSGTKKINKTLQVNTPAGIDDGMRVRLSGHGEPGINNGSPGDLYVEVHIKPHNLFKRKGDDLHCDLTIPFTLAALGGTLQIPTLEGKAEIKIAEGTQSNSVLRLKNKGIRNVRGLSNGDLYCHIIVETPIKLSNDQKEILKKFDASLKEGSEKHLPQTQSWIERVKKFFK</sequence>
<feature type="zinc finger region" description="CR-type" evidence="15">
    <location>
        <begin position="129"/>
        <end position="207"/>
    </location>
</feature>
<evidence type="ECO:0000256" key="7">
    <source>
        <dbReference type="ARBA" id="ARBA00022771"/>
    </source>
</evidence>
<dbReference type="InterPro" id="IPR008971">
    <property type="entry name" value="HSP40/DnaJ_pept-bd"/>
</dbReference>
<dbReference type="InterPro" id="IPR001305">
    <property type="entry name" value="HSP_DnaJ_Cys-rich_dom"/>
</dbReference>
<evidence type="ECO:0000313" key="19">
    <source>
        <dbReference type="Proteomes" id="UP000266796"/>
    </source>
</evidence>
<evidence type="ECO:0000256" key="13">
    <source>
        <dbReference type="ARBA" id="ARBA00067609"/>
    </source>
</evidence>
<evidence type="ECO:0000256" key="4">
    <source>
        <dbReference type="ARBA" id="ARBA00022705"/>
    </source>
</evidence>
<comment type="domain">
    <text evidence="14">The J domain is necessary and sufficient to stimulate DnaK ATPase activity. Zinc center 1 plays an important role in the autonomous, DnaK-independent chaperone activity of DnaJ. Zinc center 2 is essential for interaction with DnaK and for DnaJ activity.</text>
</comment>
<evidence type="ECO:0000256" key="15">
    <source>
        <dbReference type="PROSITE-ProRule" id="PRU00546"/>
    </source>
</evidence>
<evidence type="ECO:0000259" key="17">
    <source>
        <dbReference type="PROSITE" id="PS51188"/>
    </source>
</evidence>
<dbReference type="Pfam" id="PF00684">
    <property type="entry name" value="DnaJ_CXXCXGXG"/>
    <property type="match status" value="1"/>
</dbReference>
<reference evidence="18 19" key="1">
    <citation type="journal article" date="2018" name="Parasitology">
        <title>The reduced genome of Candidatus Kinetoplastibacterium sorsogonicusi, the endosymbiont of Kentomonas sorsogonicus (Trypanosomatidae): loss of the haem-synthesis pathway.</title>
        <authorList>
            <person name="Silva F.M."/>
            <person name="Kostygov A.Y."/>
            <person name="Spodareva V.V."/>
            <person name="Butenko A."/>
            <person name="Tossou R."/>
            <person name="Lukes J."/>
            <person name="Yurchenko V."/>
            <person name="Alves J.M.P."/>
        </authorList>
    </citation>
    <scope>NUCLEOTIDE SEQUENCE [LARGE SCALE GENOMIC DNA]</scope>
    <source>
        <strain evidence="18 19">MF-08</strain>
    </source>
</reference>
<feature type="repeat" description="CXXCXGXG motif" evidence="14">
    <location>
        <begin position="181"/>
        <end position="188"/>
    </location>
</feature>
<dbReference type="GO" id="GO:0051082">
    <property type="term" value="F:unfolded protein binding"/>
    <property type="evidence" value="ECO:0007669"/>
    <property type="project" value="UniProtKB-UniRule"/>
</dbReference>
<gene>
    <name evidence="14 18" type="primary">dnaJ</name>
    <name evidence="18" type="ORF">CKSOR_00505</name>
</gene>
<evidence type="ECO:0000256" key="1">
    <source>
        <dbReference type="ARBA" id="ARBA00004496"/>
    </source>
</evidence>
<evidence type="ECO:0000256" key="9">
    <source>
        <dbReference type="ARBA" id="ARBA00023016"/>
    </source>
</evidence>
<dbReference type="HAMAP" id="MF_01152">
    <property type="entry name" value="DnaJ"/>
    <property type="match status" value="1"/>
</dbReference>
<comment type="subunit">
    <text evidence="2 14">Homodimer.</text>
</comment>
<dbReference type="Gene3D" id="2.10.230.10">
    <property type="entry name" value="Heat shock protein DnaJ, cysteine-rich domain"/>
    <property type="match status" value="1"/>
</dbReference>
<dbReference type="GO" id="GO:0031072">
    <property type="term" value="F:heat shock protein binding"/>
    <property type="evidence" value="ECO:0007669"/>
    <property type="project" value="InterPro"/>
</dbReference>
<dbReference type="SUPFAM" id="SSF46565">
    <property type="entry name" value="Chaperone J-domain"/>
    <property type="match status" value="1"/>
</dbReference>
<feature type="binding site" evidence="14">
    <location>
        <position position="184"/>
    </location>
    <ligand>
        <name>Zn(2+)</name>
        <dbReference type="ChEBI" id="CHEBI:29105"/>
        <label>2</label>
    </ligand>
</feature>
<evidence type="ECO:0000259" key="16">
    <source>
        <dbReference type="PROSITE" id="PS50076"/>
    </source>
</evidence>
<feature type="binding site" evidence="14">
    <location>
        <position position="142"/>
    </location>
    <ligand>
        <name>Zn(2+)</name>
        <dbReference type="ChEBI" id="CHEBI:29105"/>
        <label>1</label>
    </ligand>
</feature>
<feature type="repeat" description="CXXCXGXG motif" evidence="14">
    <location>
        <begin position="159"/>
        <end position="166"/>
    </location>
</feature>
<dbReference type="Pfam" id="PF01556">
    <property type="entry name" value="DnaJ_C"/>
    <property type="match status" value="1"/>
</dbReference>
<evidence type="ECO:0000256" key="2">
    <source>
        <dbReference type="ARBA" id="ARBA00011738"/>
    </source>
</evidence>
<dbReference type="RefSeq" id="WP_108674017.1">
    <property type="nucleotide sequence ID" value="NZ_CP025628.1"/>
</dbReference>
<name>A0A3Q8F3T9_9PROT</name>
<dbReference type="InterPro" id="IPR012724">
    <property type="entry name" value="DnaJ"/>
</dbReference>
<feature type="binding site" evidence="14">
    <location>
        <position position="198"/>
    </location>
    <ligand>
        <name>Zn(2+)</name>
        <dbReference type="ChEBI" id="CHEBI:29105"/>
        <label>1</label>
    </ligand>
</feature>
<dbReference type="FunFam" id="2.60.260.20:FF:000004">
    <property type="entry name" value="Molecular chaperone DnaJ"/>
    <property type="match status" value="1"/>
</dbReference>
<dbReference type="InterPro" id="IPR001623">
    <property type="entry name" value="DnaJ_domain"/>
</dbReference>
<dbReference type="PROSITE" id="PS51188">
    <property type="entry name" value="ZF_CR"/>
    <property type="match status" value="1"/>
</dbReference>
<keyword evidence="5 14" id="KW-0479">Metal-binding</keyword>
<feature type="binding site" evidence="14">
    <location>
        <position position="159"/>
    </location>
    <ligand>
        <name>Zn(2+)</name>
        <dbReference type="ChEBI" id="CHEBI:29105"/>
        <label>2</label>
    </ligand>
</feature>
<evidence type="ECO:0000256" key="14">
    <source>
        <dbReference type="HAMAP-Rule" id="MF_01152"/>
    </source>
</evidence>
<dbReference type="InterPro" id="IPR036410">
    <property type="entry name" value="HSP_DnaJ_Cys-rich_dom_sf"/>
</dbReference>
<evidence type="ECO:0000256" key="6">
    <source>
        <dbReference type="ARBA" id="ARBA00022737"/>
    </source>
</evidence>
<evidence type="ECO:0000256" key="12">
    <source>
        <dbReference type="ARBA" id="ARBA00061004"/>
    </source>
</evidence>
<dbReference type="GO" id="GO:0042026">
    <property type="term" value="P:protein refolding"/>
    <property type="evidence" value="ECO:0007669"/>
    <property type="project" value="TreeGrafter"/>
</dbReference>
<feature type="domain" description="J" evidence="16">
    <location>
        <begin position="5"/>
        <end position="70"/>
    </location>
</feature>
<evidence type="ECO:0000256" key="8">
    <source>
        <dbReference type="ARBA" id="ARBA00022833"/>
    </source>
</evidence>
<dbReference type="Pfam" id="PF00226">
    <property type="entry name" value="DnaJ"/>
    <property type="match status" value="1"/>
</dbReference>
<dbReference type="GO" id="GO:0006260">
    <property type="term" value="P:DNA replication"/>
    <property type="evidence" value="ECO:0007669"/>
    <property type="project" value="UniProtKB-KW"/>
</dbReference>
<dbReference type="GO" id="GO:0008270">
    <property type="term" value="F:zinc ion binding"/>
    <property type="evidence" value="ECO:0007669"/>
    <property type="project" value="UniProtKB-UniRule"/>
</dbReference>
<feature type="domain" description="CR-type" evidence="17">
    <location>
        <begin position="129"/>
        <end position="207"/>
    </location>
</feature>
<organism evidence="18 19">
    <name type="scientific">Candidatus Kinetoplastidibacterium kentomonadis</name>
    <dbReference type="NCBI Taxonomy" id="1576550"/>
    <lineage>
        <taxon>Bacteria</taxon>
        <taxon>Pseudomonadati</taxon>
        <taxon>Pseudomonadota</taxon>
        <taxon>Betaproteobacteria</taxon>
        <taxon>Candidatus Kinetoplastidibacterium</taxon>
    </lineage>
</organism>
<dbReference type="Proteomes" id="UP000266796">
    <property type="component" value="Chromosome"/>
</dbReference>
<dbReference type="SUPFAM" id="SSF49493">
    <property type="entry name" value="HSP40/DnaJ peptide-binding domain"/>
    <property type="match status" value="2"/>
</dbReference>
<comment type="subcellular location">
    <subcellularLocation>
        <location evidence="1 14">Cytoplasm</location>
    </subcellularLocation>
</comment>
<feature type="repeat" description="CXXCXGXG motif" evidence="14">
    <location>
        <begin position="142"/>
        <end position="149"/>
    </location>
</feature>
<dbReference type="FunFam" id="2.10.230.10:FF:000002">
    <property type="entry name" value="Molecular chaperone DnaJ"/>
    <property type="match status" value="1"/>
</dbReference>
<keyword evidence="6 14" id="KW-0677">Repeat</keyword>
<accession>A0A3Q8F3T9</accession>
<dbReference type="FunFam" id="1.10.287.110:FF:000034">
    <property type="entry name" value="Chaperone protein DnaJ"/>
    <property type="match status" value="1"/>
</dbReference>
<protein>
    <recommendedName>
        <fullName evidence="13 14">Chaperone protein DnaJ</fullName>
    </recommendedName>
</protein>
<dbReference type="SMART" id="SM00271">
    <property type="entry name" value="DnaJ"/>
    <property type="match status" value="1"/>
</dbReference>
<dbReference type="CDD" id="cd10747">
    <property type="entry name" value="DnaJ_C"/>
    <property type="match status" value="1"/>
</dbReference>
<dbReference type="InterPro" id="IPR018253">
    <property type="entry name" value="DnaJ_domain_CS"/>
</dbReference>
<dbReference type="GO" id="GO:0009408">
    <property type="term" value="P:response to heat"/>
    <property type="evidence" value="ECO:0007669"/>
    <property type="project" value="InterPro"/>
</dbReference>
<keyword evidence="3 14" id="KW-0963">Cytoplasm</keyword>
<dbReference type="PROSITE" id="PS00636">
    <property type="entry name" value="DNAJ_1"/>
    <property type="match status" value="1"/>
</dbReference>
<evidence type="ECO:0000313" key="18">
    <source>
        <dbReference type="EMBL" id="AWD32613.1"/>
    </source>
</evidence>
<dbReference type="SUPFAM" id="SSF57938">
    <property type="entry name" value="DnaJ/Hsp40 cysteine-rich domain"/>
    <property type="match status" value="1"/>
</dbReference>
<dbReference type="NCBIfam" id="NF008035">
    <property type="entry name" value="PRK10767.1"/>
    <property type="match status" value="1"/>
</dbReference>
<feature type="repeat" description="CXXCXGXG motif" evidence="14">
    <location>
        <begin position="195"/>
        <end position="202"/>
    </location>
</feature>
<keyword evidence="8 14" id="KW-0862">Zinc</keyword>
<evidence type="ECO:0000256" key="5">
    <source>
        <dbReference type="ARBA" id="ARBA00022723"/>
    </source>
</evidence>
<comment type="function">
    <text evidence="11 14">Participates actively in the response to hyperosmotic and heat shock by preventing the aggregation of stress-denatured proteins and by disaggregating proteins, also in an autonomous, DnaK-independent fashion. Unfolded proteins bind initially to DnaJ; upon interaction with the DnaJ-bound protein, DnaK hydrolyzes its bound ATP, resulting in the formation of a stable complex. GrpE releases ADP from DnaK; ATP binding to DnaK triggers the release of the substrate protein, thus completing the reaction cycle. Several rounds of ATP-dependent interactions between DnaJ, DnaK and GrpE are required for fully efficient folding. Also involved, together with DnaK and GrpE, in the DNA replication of plasmids through activation of initiation proteins.</text>
</comment>
<comment type="cofactor">
    <cofactor evidence="14">
        <name>Zn(2+)</name>
        <dbReference type="ChEBI" id="CHEBI:29105"/>
    </cofactor>
    <text evidence="14">Binds 2 Zn(2+) ions per monomer.</text>
</comment>
<dbReference type="CDD" id="cd06257">
    <property type="entry name" value="DnaJ"/>
    <property type="match status" value="1"/>
</dbReference>
<dbReference type="PANTHER" id="PTHR43096">
    <property type="entry name" value="DNAJ HOMOLOG 1, MITOCHONDRIAL-RELATED"/>
    <property type="match status" value="1"/>
</dbReference>
<dbReference type="EMBL" id="CP025628">
    <property type="protein sequence ID" value="AWD32613.1"/>
    <property type="molecule type" value="Genomic_DNA"/>
</dbReference>
<feature type="binding site" evidence="14">
    <location>
        <position position="181"/>
    </location>
    <ligand>
        <name>Zn(2+)</name>
        <dbReference type="ChEBI" id="CHEBI:29105"/>
        <label>2</label>
    </ligand>
</feature>
<feature type="binding site" evidence="14">
    <location>
        <position position="145"/>
    </location>
    <ligand>
        <name>Zn(2+)</name>
        <dbReference type="ChEBI" id="CHEBI:29105"/>
        <label>1</label>
    </ligand>
</feature>
<evidence type="ECO:0000256" key="11">
    <source>
        <dbReference type="ARBA" id="ARBA00053423"/>
    </source>
</evidence>
<dbReference type="Gene3D" id="2.60.260.20">
    <property type="entry name" value="Urease metallochaperone UreE, N-terminal domain"/>
    <property type="match status" value="2"/>
</dbReference>
<keyword evidence="7 14" id="KW-0863">Zinc-finger</keyword>
<keyword evidence="9 14" id="KW-0346">Stress response</keyword>
<keyword evidence="19" id="KW-1185">Reference proteome</keyword>
<evidence type="ECO:0000256" key="10">
    <source>
        <dbReference type="ARBA" id="ARBA00023186"/>
    </source>
</evidence>
<keyword evidence="4 14" id="KW-0235">DNA replication</keyword>
<dbReference type="PRINTS" id="PR00625">
    <property type="entry name" value="JDOMAIN"/>
</dbReference>
<proteinExistence type="inferred from homology"/>
<dbReference type="OrthoDB" id="9779889at2"/>
<dbReference type="InterPro" id="IPR002939">
    <property type="entry name" value="DnaJ_C"/>
</dbReference>
<dbReference type="NCBIfam" id="TIGR02349">
    <property type="entry name" value="DnaJ_bact"/>
    <property type="match status" value="1"/>
</dbReference>
<dbReference type="GO" id="GO:0005524">
    <property type="term" value="F:ATP binding"/>
    <property type="evidence" value="ECO:0007669"/>
    <property type="project" value="InterPro"/>
</dbReference>
<dbReference type="CDD" id="cd10719">
    <property type="entry name" value="DnaJ_zf"/>
    <property type="match status" value="1"/>
</dbReference>
<dbReference type="PANTHER" id="PTHR43096:SF48">
    <property type="entry name" value="CHAPERONE PROTEIN DNAJ"/>
    <property type="match status" value="1"/>
</dbReference>
<dbReference type="KEGG" id="kso:CKSOR_00505"/>
<dbReference type="GO" id="GO:0005737">
    <property type="term" value="C:cytoplasm"/>
    <property type="evidence" value="ECO:0007669"/>
    <property type="project" value="UniProtKB-SubCell"/>
</dbReference>
<feature type="binding site" evidence="14">
    <location>
        <position position="162"/>
    </location>
    <ligand>
        <name>Zn(2+)</name>
        <dbReference type="ChEBI" id="CHEBI:29105"/>
        <label>2</label>
    </ligand>
</feature>